<evidence type="ECO:0000313" key="4">
    <source>
        <dbReference type="EMBL" id="TMI87572.1"/>
    </source>
</evidence>
<protein>
    <submittedName>
        <fullName evidence="4">Quinone oxidoreductase</fullName>
    </submittedName>
</protein>
<dbReference type="InterPro" id="IPR002364">
    <property type="entry name" value="Quin_OxRdtase/zeta-crystal_CS"/>
</dbReference>
<dbReference type="Proteomes" id="UP000318509">
    <property type="component" value="Unassembled WGS sequence"/>
</dbReference>
<dbReference type="AlphaFoldDB" id="A0A537JWA3"/>
<comment type="caution">
    <text evidence="4">The sequence shown here is derived from an EMBL/GenBank/DDBJ whole genome shotgun (WGS) entry which is preliminary data.</text>
</comment>
<dbReference type="SUPFAM" id="SSF50129">
    <property type="entry name" value="GroES-like"/>
    <property type="match status" value="1"/>
</dbReference>
<dbReference type="Gene3D" id="3.90.180.10">
    <property type="entry name" value="Medium-chain alcohol dehydrogenases, catalytic domain"/>
    <property type="match status" value="1"/>
</dbReference>
<dbReference type="InterPro" id="IPR036291">
    <property type="entry name" value="NAD(P)-bd_dom_sf"/>
</dbReference>
<dbReference type="GO" id="GO:0070402">
    <property type="term" value="F:NADPH binding"/>
    <property type="evidence" value="ECO:0007669"/>
    <property type="project" value="TreeGrafter"/>
</dbReference>
<dbReference type="GO" id="GO:0003960">
    <property type="term" value="F:quinone reductase (NADPH) activity"/>
    <property type="evidence" value="ECO:0007669"/>
    <property type="project" value="InterPro"/>
</dbReference>
<organism evidence="4 5">
    <name type="scientific">Candidatus Segetimicrobium genomatis</name>
    <dbReference type="NCBI Taxonomy" id="2569760"/>
    <lineage>
        <taxon>Bacteria</taxon>
        <taxon>Bacillati</taxon>
        <taxon>Candidatus Sysuimicrobiota</taxon>
        <taxon>Candidatus Sysuimicrobiia</taxon>
        <taxon>Candidatus Sysuimicrobiales</taxon>
        <taxon>Candidatus Segetimicrobiaceae</taxon>
        <taxon>Candidatus Segetimicrobium</taxon>
    </lineage>
</organism>
<dbReference type="InterPro" id="IPR013154">
    <property type="entry name" value="ADH-like_N"/>
</dbReference>
<sequence>MKAIRVHATGGPEVLRVEEVPAPTPARGEALVKIEAAGVNFTDIYYRLGWTKAALPFTVGVEAAGTVAAVGPEVTGFEPGERVVYTGPLGAYAEQAAVPAWRLVRVPRGIDARTAAAAMLQGMTAHYLSHSTYPLKAGDTALVHAAAGGVGLLLVQMAKMRGARVIGTVSTEAKARLARDAGADEVIDYTQADFEAEVRRLTGGRGVQVVYDSVGKTTFDKSLNCLAPRGYLVLFGQASGPVPPVDPQVLNQKGSLFLTRPTLGNYTATPDELNARAGDVLGWVAAGRLRLRIERTFRLAEAAEAQRLLASRGTTGKLLLVPS</sequence>
<dbReference type="FunFam" id="3.40.50.720:FF:000053">
    <property type="entry name" value="Quinone oxidoreductase 1"/>
    <property type="match status" value="1"/>
</dbReference>
<evidence type="ECO:0000313" key="5">
    <source>
        <dbReference type="Proteomes" id="UP000318509"/>
    </source>
</evidence>
<dbReference type="PROSITE" id="PS01162">
    <property type="entry name" value="QOR_ZETA_CRYSTAL"/>
    <property type="match status" value="1"/>
</dbReference>
<gene>
    <name evidence="4" type="ORF">E6H00_15205</name>
</gene>
<keyword evidence="2" id="KW-0560">Oxidoreductase</keyword>
<dbReference type="SUPFAM" id="SSF51735">
    <property type="entry name" value="NAD(P)-binding Rossmann-fold domains"/>
    <property type="match status" value="1"/>
</dbReference>
<dbReference type="InterPro" id="IPR047618">
    <property type="entry name" value="QOR-like"/>
</dbReference>
<feature type="domain" description="Enoyl reductase (ER)" evidence="3">
    <location>
        <begin position="10"/>
        <end position="320"/>
    </location>
</feature>
<dbReference type="Gene3D" id="3.40.50.720">
    <property type="entry name" value="NAD(P)-binding Rossmann-like Domain"/>
    <property type="match status" value="1"/>
</dbReference>
<evidence type="ECO:0000259" key="3">
    <source>
        <dbReference type="SMART" id="SM00829"/>
    </source>
</evidence>
<dbReference type="SMART" id="SM00829">
    <property type="entry name" value="PKS_ER"/>
    <property type="match status" value="1"/>
</dbReference>
<dbReference type="InterPro" id="IPR020843">
    <property type="entry name" value="ER"/>
</dbReference>
<proteinExistence type="predicted"/>
<dbReference type="GO" id="GO:0005829">
    <property type="term" value="C:cytosol"/>
    <property type="evidence" value="ECO:0007669"/>
    <property type="project" value="TreeGrafter"/>
</dbReference>
<keyword evidence="1" id="KW-0521">NADP</keyword>
<dbReference type="PANTHER" id="PTHR48106:SF13">
    <property type="entry name" value="QUINONE OXIDOREDUCTASE-RELATED"/>
    <property type="match status" value="1"/>
</dbReference>
<dbReference type="CDD" id="cd05286">
    <property type="entry name" value="QOR2"/>
    <property type="match status" value="1"/>
</dbReference>
<dbReference type="GO" id="GO:0035925">
    <property type="term" value="F:mRNA 3'-UTR AU-rich region binding"/>
    <property type="evidence" value="ECO:0007669"/>
    <property type="project" value="TreeGrafter"/>
</dbReference>
<dbReference type="PANTHER" id="PTHR48106">
    <property type="entry name" value="QUINONE OXIDOREDUCTASE PIG3-RELATED"/>
    <property type="match status" value="1"/>
</dbReference>
<evidence type="ECO:0000256" key="2">
    <source>
        <dbReference type="ARBA" id="ARBA00023002"/>
    </source>
</evidence>
<evidence type="ECO:0000256" key="1">
    <source>
        <dbReference type="ARBA" id="ARBA00022857"/>
    </source>
</evidence>
<dbReference type="InterPro" id="IPR013149">
    <property type="entry name" value="ADH-like_C"/>
</dbReference>
<dbReference type="Pfam" id="PF00107">
    <property type="entry name" value="ADH_zinc_N"/>
    <property type="match status" value="1"/>
</dbReference>
<name>A0A537JWA3_9BACT</name>
<dbReference type="Pfam" id="PF08240">
    <property type="entry name" value="ADH_N"/>
    <property type="match status" value="1"/>
</dbReference>
<reference evidence="4 5" key="1">
    <citation type="journal article" date="2019" name="Nat. Microbiol.">
        <title>Mediterranean grassland soil C-N compound turnover is dependent on rainfall and depth, and is mediated by genomically divergent microorganisms.</title>
        <authorList>
            <person name="Diamond S."/>
            <person name="Andeer P.F."/>
            <person name="Li Z."/>
            <person name="Crits-Christoph A."/>
            <person name="Burstein D."/>
            <person name="Anantharaman K."/>
            <person name="Lane K.R."/>
            <person name="Thomas B.C."/>
            <person name="Pan C."/>
            <person name="Northen T.R."/>
            <person name="Banfield J.F."/>
        </authorList>
    </citation>
    <scope>NUCLEOTIDE SEQUENCE [LARGE SCALE GENOMIC DNA]</scope>
    <source>
        <strain evidence="4">NP_3</strain>
    </source>
</reference>
<accession>A0A537JWA3</accession>
<dbReference type="GO" id="GO:0008270">
    <property type="term" value="F:zinc ion binding"/>
    <property type="evidence" value="ECO:0007669"/>
    <property type="project" value="InterPro"/>
</dbReference>
<dbReference type="EMBL" id="VBAK01000154">
    <property type="protein sequence ID" value="TMI87572.1"/>
    <property type="molecule type" value="Genomic_DNA"/>
</dbReference>
<dbReference type="InterPro" id="IPR011032">
    <property type="entry name" value="GroES-like_sf"/>
</dbReference>